<accession>A0ACB0XRI2</accession>
<protein>
    <submittedName>
        <fullName evidence="1">Uncharacterized protein</fullName>
    </submittedName>
</protein>
<evidence type="ECO:0000313" key="1">
    <source>
        <dbReference type="EMBL" id="CAK5014166.1"/>
    </source>
</evidence>
<dbReference type="Proteomes" id="UP001497535">
    <property type="component" value="Unassembled WGS sequence"/>
</dbReference>
<comment type="caution">
    <text evidence="1">The sequence shown here is derived from an EMBL/GenBank/DDBJ whole genome shotgun (WGS) entry which is preliminary data.</text>
</comment>
<reference evidence="1" key="1">
    <citation type="submission" date="2023-11" db="EMBL/GenBank/DDBJ databases">
        <authorList>
            <person name="Poullet M."/>
        </authorList>
    </citation>
    <scope>NUCLEOTIDE SEQUENCE</scope>
    <source>
        <strain evidence="1">E1834</strain>
    </source>
</reference>
<organism evidence="1 2">
    <name type="scientific">Meloidogyne enterolobii</name>
    <name type="common">Root-knot nematode worm</name>
    <name type="synonym">Meloidogyne mayaguensis</name>
    <dbReference type="NCBI Taxonomy" id="390850"/>
    <lineage>
        <taxon>Eukaryota</taxon>
        <taxon>Metazoa</taxon>
        <taxon>Ecdysozoa</taxon>
        <taxon>Nematoda</taxon>
        <taxon>Chromadorea</taxon>
        <taxon>Rhabditida</taxon>
        <taxon>Tylenchina</taxon>
        <taxon>Tylenchomorpha</taxon>
        <taxon>Tylenchoidea</taxon>
        <taxon>Meloidogynidae</taxon>
        <taxon>Meloidogyninae</taxon>
        <taxon>Meloidogyne</taxon>
    </lineage>
</organism>
<gene>
    <name evidence="1" type="ORF">MENTE1834_LOCUS2628</name>
</gene>
<name>A0ACB0XRI2_MELEN</name>
<keyword evidence="2" id="KW-1185">Reference proteome</keyword>
<proteinExistence type="predicted"/>
<evidence type="ECO:0000313" key="2">
    <source>
        <dbReference type="Proteomes" id="UP001497535"/>
    </source>
</evidence>
<sequence length="42" mass="4853">MESNNLFVTKNFHDDITKWFGGDSSHSVLIYKTGGFFKCFYA</sequence>
<dbReference type="EMBL" id="CAVMJV010000002">
    <property type="protein sequence ID" value="CAK5014166.1"/>
    <property type="molecule type" value="Genomic_DNA"/>
</dbReference>